<comment type="caution">
    <text evidence="2">The sequence shown here is derived from an EMBL/GenBank/DDBJ whole genome shotgun (WGS) entry which is preliminary data.</text>
</comment>
<name>A0A8H5ARL3_9AGAR</name>
<keyword evidence="3" id="KW-1185">Reference proteome</keyword>
<proteinExistence type="predicted"/>
<feature type="chain" id="PRO_5034568227" evidence="1">
    <location>
        <begin position="20"/>
        <end position="494"/>
    </location>
</feature>
<dbReference type="AlphaFoldDB" id="A0A8H5ARL3"/>
<evidence type="ECO:0000256" key="1">
    <source>
        <dbReference type="SAM" id="SignalP"/>
    </source>
</evidence>
<organism evidence="2 3">
    <name type="scientific">Psilocybe cf. subviscida</name>
    <dbReference type="NCBI Taxonomy" id="2480587"/>
    <lineage>
        <taxon>Eukaryota</taxon>
        <taxon>Fungi</taxon>
        <taxon>Dikarya</taxon>
        <taxon>Basidiomycota</taxon>
        <taxon>Agaricomycotina</taxon>
        <taxon>Agaricomycetes</taxon>
        <taxon>Agaricomycetidae</taxon>
        <taxon>Agaricales</taxon>
        <taxon>Agaricineae</taxon>
        <taxon>Strophariaceae</taxon>
        <taxon>Psilocybe</taxon>
    </lineage>
</organism>
<protein>
    <submittedName>
        <fullName evidence="2">Uncharacterized protein</fullName>
    </submittedName>
</protein>
<feature type="signal peptide" evidence="1">
    <location>
        <begin position="1"/>
        <end position="19"/>
    </location>
</feature>
<accession>A0A8H5ARL3</accession>
<sequence length="494" mass="52062">MPSFSNLLSAISLATVVSASAILNVATPFARGGTTPASGAAWNPSKFVANATAKTDFTTIQRTASIINQKSGAVGVPNQSIVAVSLTANDANILQTPTKIEITYVRRDFEDRDLEQRSRRAVTDYSQIFAGKGTGSSALNDGSIVGTAYLTYTTVANSTYNVNACLSWCSTISGCTFVNLYYEFNNPVLNAGSSNLKCVAYADSHSEAEKVTPSGSIIIKNSGGWALNTVVNPATPSAYSLAFGPTSAANNAPGYMASYFLTRYDTLACAALCNTQTAHTTGGDCQYFNIWRATFFGIPVTYVCSLYYIPTDASTATSTGSSGIAVTWSRGYKRKNFVIDGGFEGYAACSSFCYTASYTNWIGTSPAGGTLDASIFYFPPYSRTGHSVGLLGSANNDDALPGTLTPALPLATTAGKKYRIGFYHASSFSGTTLAGPAFVNVKWNGATVKAIAPGYEDYTYYQATVTAVGSDVLAFNGGKAPAWSFLDDIAVYQL</sequence>
<keyword evidence="1" id="KW-0732">Signal</keyword>
<dbReference type="Proteomes" id="UP000567179">
    <property type="component" value="Unassembled WGS sequence"/>
</dbReference>
<evidence type="ECO:0000313" key="2">
    <source>
        <dbReference type="EMBL" id="KAF5309570.1"/>
    </source>
</evidence>
<dbReference type="OrthoDB" id="271448at2759"/>
<gene>
    <name evidence="2" type="ORF">D9619_012422</name>
</gene>
<reference evidence="2 3" key="1">
    <citation type="journal article" date="2020" name="ISME J.">
        <title>Uncovering the hidden diversity of litter-decomposition mechanisms in mushroom-forming fungi.</title>
        <authorList>
            <person name="Floudas D."/>
            <person name="Bentzer J."/>
            <person name="Ahren D."/>
            <person name="Johansson T."/>
            <person name="Persson P."/>
            <person name="Tunlid A."/>
        </authorList>
    </citation>
    <scope>NUCLEOTIDE SEQUENCE [LARGE SCALE GENOMIC DNA]</scope>
    <source>
        <strain evidence="2 3">CBS 101986</strain>
    </source>
</reference>
<dbReference type="EMBL" id="JAACJJ010000059">
    <property type="protein sequence ID" value="KAF5309570.1"/>
    <property type="molecule type" value="Genomic_DNA"/>
</dbReference>
<evidence type="ECO:0000313" key="3">
    <source>
        <dbReference type="Proteomes" id="UP000567179"/>
    </source>
</evidence>